<dbReference type="STRING" id="758820.SAMN00777080_1682"/>
<dbReference type="EMBL" id="LT838813">
    <property type="protein sequence ID" value="SMD43103.1"/>
    <property type="molecule type" value="Genomic_DNA"/>
</dbReference>
<gene>
    <name evidence="2" type="ORF">SAMN00777080_1682</name>
</gene>
<dbReference type="OrthoDB" id="9793669at2"/>
<sequence>MKASVLFFLIVLIAFPAFSQTIPSKDIQIKTALMAAPEDKREGAMVYGYNEKGEFIVLRKGTNELVCLTDDPNSPGFNASCYHVGLEPFMERGRELKKEGKNFKEIFDIREEEVKSGKLKMPKDGATLFVLSADAENYDLKTGEVKDSYLRYVVYIPWATEASTGLPLKPSGPAMPWIMDPGTHRAHIMINPPRD</sequence>
<evidence type="ECO:0000313" key="2">
    <source>
        <dbReference type="EMBL" id="SMD43103.1"/>
    </source>
</evidence>
<keyword evidence="3" id="KW-1185">Reference proteome</keyword>
<evidence type="ECO:0000313" key="3">
    <source>
        <dbReference type="Proteomes" id="UP000192333"/>
    </source>
</evidence>
<keyword evidence="1" id="KW-0732">Signal</keyword>
<reference evidence="3" key="1">
    <citation type="submission" date="2017-04" db="EMBL/GenBank/DDBJ databases">
        <authorList>
            <person name="Varghese N."/>
            <person name="Submissions S."/>
        </authorList>
    </citation>
    <scope>NUCLEOTIDE SEQUENCE [LARGE SCALE GENOMIC DNA]</scope>
    <source>
        <strain evidence="3">DSM 16537</strain>
    </source>
</reference>
<accession>A0A1W2H2G2</accession>
<feature type="chain" id="PRO_5010713455" evidence="1">
    <location>
        <begin position="20"/>
        <end position="195"/>
    </location>
</feature>
<protein>
    <submittedName>
        <fullName evidence="2">Uncharacterized protein</fullName>
    </submittedName>
</protein>
<evidence type="ECO:0000256" key="1">
    <source>
        <dbReference type="SAM" id="SignalP"/>
    </source>
</evidence>
<dbReference type="RefSeq" id="WP_084119844.1">
    <property type="nucleotide sequence ID" value="NZ_LT838813.1"/>
</dbReference>
<name>A0A1W2H2G2_9BACT</name>
<dbReference type="Proteomes" id="UP000192333">
    <property type="component" value="Chromosome I"/>
</dbReference>
<proteinExistence type="predicted"/>
<organism evidence="2 3">
    <name type="scientific">Aquiflexum balticum DSM 16537</name>
    <dbReference type="NCBI Taxonomy" id="758820"/>
    <lineage>
        <taxon>Bacteria</taxon>
        <taxon>Pseudomonadati</taxon>
        <taxon>Bacteroidota</taxon>
        <taxon>Cytophagia</taxon>
        <taxon>Cytophagales</taxon>
        <taxon>Cyclobacteriaceae</taxon>
        <taxon>Aquiflexum</taxon>
    </lineage>
</organism>
<dbReference type="AlphaFoldDB" id="A0A1W2H2G2"/>
<feature type="signal peptide" evidence="1">
    <location>
        <begin position="1"/>
        <end position="19"/>
    </location>
</feature>